<dbReference type="Gene3D" id="3.40.50.720">
    <property type="entry name" value="NAD(P)-binding Rossmann-like Domain"/>
    <property type="match status" value="1"/>
</dbReference>
<comment type="cofactor">
    <cofactor evidence="1 5">
        <name>Zn(2+)</name>
        <dbReference type="ChEBI" id="CHEBI:29105"/>
    </cofactor>
</comment>
<evidence type="ECO:0000259" key="6">
    <source>
        <dbReference type="SMART" id="SM00829"/>
    </source>
</evidence>
<keyword evidence="3 5" id="KW-0862">Zinc</keyword>
<evidence type="ECO:0000313" key="10">
    <source>
        <dbReference type="Proteomes" id="UP000494205"/>
    </source>
</evidence>
<dbReference type="InterPro" id="IPR011032">
    <property type="entry name" value="GroES-like_sf"/>
</dbReference>
<dbReference type="SUPFAM" id="SSF50129">
    <property type="entry name" value="GroES-like"/>
    <property type="match status" value="1"/>
</dbReference>
<evidence type="ECO:0000256" key="1">
    <source>
        <dbReference type="ARBA" id="ARBA00001947"/>
    </source>
</evidence>
<evidence type="ECO:0000313" key="8">
    <source>
        <dbReference type="EMBL" id="PMS29089.1"/>
    </source>
</evidence>
<dbReference type="EC" id="1.1.1.-" evidence="7"/>
<dbReference type="RefSeq" id="WP_102633875.1">
    <property type="nucleotide sequence ID" value="NZ_CADIJZ010000004.1"/>
</dbReference>
<evidence type="ECO:0000256" key="5">
    <source>
        <dbReference type="RuleBase" id="RU361277"/>
    </source>
</evidence>
<evidence type="ECO:0000256" key="2">
    <source>
        <dbReference type="ARBA" id="ARBA00022723"/>
    </source>
</evidence>
<organism evidence="7 10">
    <name type="scientific">Paraburkholderia rhynchosiae</name>
    <dbReference type="NCBI Taxonomy" id="487049"/>
    <lineage>
        <taxon>Bacteria</taxon>
        <taxon>Pseudomonadati</taxon>
        <taxon>Pseudomonadota</taxon>
        <taxon>Betaproteobacteria</taxon>
        <taxon>Burkholderiales</taxon>
        <taxon>Burkholderiaceae</taxon>
        <taxon>Paraburkholderia</taxon>
    </lineage>
</organism>
<dbReference type="EMBL" id="PNXY01000014">
    <property type="protein sequence ID" value="PMS29089.1"/>
    <property type="molecule type" value="Genomic_DNA"/>
</dbReference>
<dbReference type="PANTHER" id="PTHR42683">
    <property type="entry name" value="ALDEHYDE REDUCTASE"/>
    <property type="match status" value="1"/>
</dbReference>
<evidence type="ECO:0000256" key="4">
    <source>
        <dbReference type="ARBA" id="ARBA00023002"/>
    </source>
</evidence>
<feature type="domain" description="Enoyl reductase (ER)" evidence="6">
    <location>
        <begin position="14"/>
        <end position="344"/>
    </location>
</feature>
<dbReference type="FunFam" id="3.40.50.720:FF:000022">
    <property type="entry name" value="Cinnamyl alcohol dehydrogenase"/>
    <property type="match status" value="1"/>
</dbReference>
<keyword evidence="9" id="KW-1185">Reference proteome</keyword>
<dbReference type="InterPro" id="IPR047109">
    <property type="entry name" value="CAD-like"/>
</dbReference>
<name>A0A2N7WHY9_9BURK</name>
<dbReference type="Proteomes" id="UP000235659">
    <property type="component" value="Unassembled WGS sequence"/>
</dbReference>
<dbReference type="InterPro" id="IPR036291">
    <property type="entry name" value="NAD(P)-bd_dom_sf"/>
</dbReference>
<dbReference type="OrthoDB" id="9771084at2"/>
<dbReference type="InterPro" id="IPR013149">
    <property type="entry name" value="ADH-like_C"/>
</dbReference>
<dbReference type="Pfam" id="PF00107">
    <property type="entry name" value="ADH_zinc_N"/>
    <property type="match status" value="1"/>
</dbReference>
<keyword evidence="2 5" id="KW-0479">Metal-binding</keyword>
<dbReference type="PROSITE" id="PS00059">
    <property type="entry name" value="ADH_ZINC"/>
    <property type="match status" value="1"/>
</dbReference>
<reference evidence="7 10" key="2">
    <citation type="submission" date="2020-04" db="EMBL/GenBank/DDBJ databases">
        <authorList>
            <person name="De Canck E."/>
        </authorList>
    </citation>
    <scope>NUCLEOTIDE SEQUENCE [LARGE SCALE GENOMIC DNA]</scope>
    <source>
        <strain evidence="7 10">LMG 27174</strain>
    </source>
</reference>
<accession>A0A2N7WHY9</accession>
<protein>
    <submittedName>
        <fullName evidence="8">Hydroxyacid dehydrogenase</fullName>
    </submittedName>
    <submittedName>
        <fullName evidence="7">Putative formaldehyde dehydrogenase AdhA</fullName>
        <ecNumber evidence="7">1.1.1.-</ecNumber>
    </submittedName>
</protein>
<dbReference type="Proteomes" id="UP000494205">
    <property type="component" value="Unassembled WGS sequence"/>
</dbReference>
<dbReference type="SMART" id="SM00829">
    <property type="entry name" value="PKS_ER"/>
    <property type="match status" value="1"/>
</dbReference>
<dbReference type="GO" id="GO:0008270">
    <property type="term" value="F:zinc ion binding"/>
    <property type="evidence" value="ECO:0007669"/>
    <property type="project" value="InterPro"/>
</dbReference>
<dbReference type="Pfam" id="PF08240">
    <property type="entry name" value="ADH_N"/>
    <property type="match status" value="1"/>
</dbReference>
<evidence type="ECO:0000256" key="3">
    <source>
        <dbReference type="ARBA" id="ARBA00022833"/>
    </source>
</evidence>
<comment type="similarity">
    <text evidence="5">Belongs to the zinc-containing alcohol dehydrogenase family.</text>
</comment>
<gene>
    <name evidence="7" type="primary">adhA_1</name>
    <name evidence="8" type="ORF">C0Z16_20155</name>
    <name evidence="7" type="ORF">LMG27174_01251</name>
</gene>
<evidence type="ECO:0000313" key="7">
    <source>
        <dbReference type="EMBL" id="CAB3653029.1"/>
    </source>
</evidence>
<proteinExistence type="inferred from homology"/>
<dbReference type="GO" id="GO:0008106">
    <property type="term" value="F:alcohol dehydrogenase (NADP+) activity"/>
    <property type="evidence" value="ECO:0007669"/>
    <property type="project" value="UniProtKB-ARBA"/>
</dbReference>
<dbReference type="InterPro" id="IPR020843">
    <property type="entry name" value="ER"/>
</dbReference>
<sequence length="356" mass="38366">MTDAINGYACAAPGAALAPFQFARRHPRVDDVVIEIQYCGVCHSDLHQAHNDWGNTRYPVVPGHEIIGRVINVGASVSRFRTGDIVGVGCLVDSCGDCPPCCEGEEQYCLNRPTPTYNGVDRHDGSTTYGGYSERIVVAEKFVLRIPDRLDLKAAAPLLCAGITSYSPLRHWNVGRGQRVAVVGLGGLGHMGLKFAKALGAEVTLITRSAGKEQEARRLGADDVLVSSDPAQIGPAAGRFDLILDTIPTPHDLNPYLSTLRLNGTLVLVGLIGPIAPPVHSGLLVTARRSVAGSAIGGVEQMQEMLDFCAAHDINCDVEMIRMQDINRAYERLLKSDVRYRFVIDMGSLKARVPAE</sequence>
<keyword evidence="4 7" id="KW-0560">Oxidoreductase</keyword>
<dbReference type="Gene3D" id="3.90.180.10">
    <property type="entry name" value="Medium-chain alcohol dehydrogenases, catalytic domain"/>
    <property type="match status" value="1"/>
</dbReference>
<dbReference type="EMBL" id="CADIJZ010000004">
    <property type="protein sequence ID" value="CAB3653029.1"/>
    <property type="molecule type" value="Genomic_DNA"/>
</dbReference>
<dbReference type="AlphaFoldDB" id="A0A2N7WHY9"/>
<dbReference type="InterPro" id="IPR002328">
    <property type="entry name" value="ADH_Zn_CS"/>
</dbReference>
<dbReference type="InterPro" id="IPR013154">
    <property type="entry name" value="ADH-like_N"/>
</dbReference>
<evidence type="ECO:0000313" key="9">
    <source>
        <dbReference type="Proteomes" id="UP000235659"/>
    </source>
</evidence>
<dbReference type="SUPFAM" id="SSF51735">
    <property type="entry name" value="NAD(P)-binding Rossmann-fold domains"/>
    <property type="match status" value="1"/>
</dbReference>
<dbReference type="CDD" id="cd05283">
    <property type="entry name" value="CAD1"/>
    <property type="match status" value="1"/>
</dbReference>
<reference evidence="8 9" key="1">
    <citation type="submission" date="2018-01" db="EMBL/GenBank/DDBJ databases">
        <title>Whole genome analyses suggest that Burkholderia sensu lato contains two further novel genera in the rhizoxinica-symbiotica group Mycetohabitans gen. nov., and Trinickia gen. nov.: implications for the evolution of diazotrophy and nodulation in the Burkholderiaceae.</title>
        <authorList>
            <person name="Estrada-de los Santos P."/>
            <person name="Palmer M."/>
            <person name="Chavez-Ramirez B."/>
            <person name="Beukes C."/>
            <person name="Steenkamp E.T."/>
            <person name="Hirsch A.M."/>
            <person name="Manyaka P."/>
            <person name="Maluk M."/>
            <person name="Lafos M."/>
            <person name="Crook M."/>
            <person name="Gross E."/>
            <person name="Simon M.F."/>
            <person name="Bueno dos Reis Junior F."/>
            <person name="Poole P.S."/>
            <person name="Venter S.N."/>
            <person name="James E.K."/>
        </authorList>
    </citation>
    <scope>NUCLEOTIDE SEQUENCE [LARGE SCALE GENOMIC DNA]</scope>
    <source>
        <strain evidence="8 9">WSM 3937</strain>
    </source>
</reference>